<reference evidence="1" key="1">
    <citation type="submission" date="2021-02" db="EMBL/GenBank/DDBJ databases">
        <authorList>
            <person name="Dougan E. K."/>
            <person name="Rhodes N."/>
            <person name="Thang M."/>
            <person name="Chan C."/>
        </authorList>
    </citation>
    <scope>NUCLEOTIDE SEQUENCE</scope>
</reference>
<dbReference type="AlphaFoldDB" id="A0A812MW09"/>
<comment type="caution">
    <text evidence="1">The sequence shown here is derived from an EMBL/GenBank/DDBJ whole genome shotgun (WGS) entry which is preliminary data.</text>
</comment>
<dbReference type="EMBL" id="CAJNDS010001613">
    <property type="protein sequence ID" value="CAE7267513.1"/>
    <property type="molecule type" value="Genomic_DNA"/>
</dbReference>
<name>A0A812MW09_9DINO</name>
<protein>
    <submittedName>
        <fullName evidence="1">Uncharacterized protein</fullName>
    </submittedName>
</protein>
<evidence type="ECO:0000313" key="1">
    <source>
        <dbReference type="EMBL" id="CAE7267513.1"/>
    </source>
</evidence>
<sequence length="156" mass="16458">MPPFACKAHELCPAKPRALSTLAQIVLCLEALSFPTFPDAFFFPQSARVPFGLTIWQPVGDGRCLPDLLRYWPEGSADIGCQGCKGTCPLKSLEGEAQVETPACANGELIRCAARCVLAGGGHEATDRHSAAHGASDAGAMALKLLVSIRPPKTAR</sequence>
<evidence type="ECO:0000313" key="2">
    <source>
        <dbReference type="Proteomes" id="UP000604046"/>
    </source>
</evidence>
<dbReference type="Proteomes" id="UP000604046">
    <property type="component" value="Unassembled WGS sequence"/>
</dbReference>
<organism evidence="1 2">
    <name type="scientific">Symbiodinium natans</name>
    <dbReference type="NCBI Taxonomy" id="878477"/>
    <lineage>
        <taxon>Eukaryota</taxon>
        <taxon>Sar</taxon>
        <taxon>Alveolata</taxon>
        <taxon>Dinophyceae</taxon>
        <taxon>Suessiales</taxon>
        <taxon>Symbiodiniaceae</taxon>
        <taxon>Symbiodinium</taxon>
    </lineage>
</organism>
<gene>
    <name evidence="1" type="ORF">SNAT2548_LOCUS14175</name>
</gene>
<proteinExistence type="predicted"/>
<accession>A0A812MW09</accession>
<keyword evidence="2" id="KW-1185">Reference proteome</keyword>